<gene>
    <name evidence="6" type="ORF">CRENBAI_023278</name>
</gene>
<dbReference type="InterPro" id="IPR051883">
    <property type="entry name" value="AQP11/12_channel"/>
</dbReference>
<keyword evidence="2 5" id="KW-0812">Transmembrane</keyword>
<proteinExistence type="predicted"/>
<dbReference type="GO" id="GO:0015267">
    <property type="term" value="F:channel activity"/>
    <property type="evidence" value="ECO:0007669"/>
    <property type="project" value="InterPro"/>
</dbReference>
<accession>A0AAV9QVW9</accession>
<dbReference type="Gene3D" id="1.20.1080.10">
    <property type="entry name" value="Glycerol uptake facilitator protein"/>
    <property type="match status" value="1"/>
</dbReference>
<dbReference type="PRINTS" id="PR02024">
    <property type="entry name" value="AQUAPORIN11"/>
</dbReference>
<evidence type="ECO:0000256" key="4">
    <source>
        <dbReference type="ARBA" id="ARBA00023136"/>
    </source>
</evidence>
<dbReference type="EMBL" id="JAHHUM010002661">
    <property type="protein sequence ID" value="KAK5601613.1"/>
    <property type="molecule type" value="Genomic_DNA"/>
</dbReference>
<evidence type="ECO:0000313" key="7">
    <source>
        <dbReference type="Proteomes" id="UP001311232"/>
    </source>
</evidence>
<feature type="transmembrane region" description="Helical" evidence="5">
    <location>
        <begin position="358"/>
        <end position="375"/>
    </location>
</feature>
<keyword evidence="7" id="KW-1185">Reference proteome</keyword>
<evidence type="ECO:0000256" key="2">
    <source>
        <dbReference type="ARBA" id="ARBA00022692"/>
    </source>
</evidence>
<feature type="transmembrane region" description="Helical" evidence="5">
    <location>
        <begin position="314"/>
        <end position="338"/>
    </location>
</feature>
<dbReference type="InterPro" id="IPR023271">
    <property type="entry name" value="Aquaporin-like"/>
</dbReference>
<feature type="transmembrane region" description="Helical" evidence="5">
    <location>
        <begin position="134"/>
        <end position="151"/>
    </location>
</feature>
<evidence type="ECO:0000313" key="6">
    <source>
        <dbReference type="EMBL" id="KAK5601613.1"/>
    </source>
</evidence>
<evidence type="ECO:0000256" key="1">
    <source>
        <dbReference type="ARBA" id="ARBA00004141"/>
    </source>
</evidence>
<evidence type="ECO:0000256" key="5">
    <source>
        <dbReference type="SAM" id="Phobius"/>
    </source>
</evidence>
<dbReference type="SUPFAM" id="SSF81338">
    <property type="entry name" value="Aquaporin-like"/>
    <property type="match status" value="1"/>
</dbReference>
<comment type="subcellular location">
    <subcellularLocation>
        <location evidence="1">Membrane</location>
        <topology evidence="1">Multi-pass membrane protein</topology>
    </subcellularLocation>
</comment>
<keyword evidence="4 5" id="KW-0472">Membrane</keyword>
<feature type="transmembrane region" description="Helical" evidence="5">
    <location>
        <begin position="233"/>
        <end position="260"/>
    </location>
</feature>
<dbReference type="AlphaFoldDB" id="A0AAV9QVW9"/>
<dbReference type="PANTHER" id="PTHR21191">
    <property type="entry name" value="AQUAPORIN"/>
    <property type="match status" value="1"/>
</dbReference>
<evidence type="ECO:0008006" key="8">
    <source>
        <dbReference type="Google" id="ProtNLM"/>
    </source>
</evidence>
<keyword evidence="3 5" id="KW-1133">Transmembrane helix</keyword>
<feature type="transmembrane region" description="Helical" evidence="5">
    <location>
        <begin position="280"/>
        <end position="302"/>
    </location>
</feature>
<protein>
    <recommendedName>
        <fullName evidence="8">Aquaporin</fullName>
    </recommendedName>
</protein>
<comment type="caution">
    <text evidence="6">The sequence shown here is derived from an EMBL/GenBank/DDBJ whole genome shotgun (WGS) entry which is preliminary data.</text>
</comment>
<reference evidence="6 7" key="1">
    <citation type="submission" date="2021-06" db="EMBL/GenBank/DDBJ databases">
        <authorList>
            <person name="Palmer J.M."/>
        </authorList>
    </citation>
    <scope>NUCLEOTIDE SEQUENCE [LARGE SCALE GENOMIC DNA]</scope>
    <source>
        <strain evidence="6 7">MEX-2019</strain>
        <tissue evidence="6">Muscle</tissue>
    </source>
</reference>
<dbReference type="GO" id="GO:0005737">
    <property type="term" value="C:cytoplasm"/>
    <property type="evidence" value="ECO:0007669"/>
    <property type="project" value="TreeGrafter"/>
</dbReference>
<dbReference type="GO" id="GO:0016020">
    <property type="term" value="C:membrane"/>
    <property type="evidence" value="ECO:0007669"/>
    <property type="project" value="UniProtKB-SubCell"/>
</dbReference>
<dbReference type="InterPro" id="IPR000425">
    <property type="entry name" value="MIP"/>
</dbReference>
<name>A0AAV9QVW9_9TELE</name>
<evidence type="ECO:0000256" key="3">
    <source>
        <dbReference type="ARBA" id="ARBA00022989"/>
    </source>
</evidence>
<dbReference type="PANTHER" id="PTHR21191:SF7">
    <property type="entry name" value="AQUAPORIN-11"/>
    <property type="match status" value="1"/>
</dbReference>
<sequence length="401" mass="43874">MEQKGPDPGNVCCPRDPVPDKRKMTNFWRKTTTPAKYDKRFFLVRSTRSCGLDSLKCKSIQIYSDFSWTGNAPRLLKKGHGGKHSVSAGQCGVGTAQERKEVSRVVRTAHRIMGCRLPDMDSVLYYTWGDMTDLLVSLVLLAATVLLCEATRRAAGRLHRGVYWIYLLEAASTFQLCCCTQELKLLGESKRLDLSYSLTLTYGITVIHLLTFREATCNPAAALESVCRGTASVKAAALLIVLQLGAAVAARSFAASVWSLGLSDMHIHHQKFGFRCFDPLGGTVLEAAAVELACAFTVQAVAMHIQKLEEKLRVPFFAAVITALVYAGGSISGAIFNPALAFSVQFPCSGHTYLEYCFIYWLGPVLGMVSCILLFEKIIPFLSGKSSIGMDGSIAQKEKTQ</sequence>
<dbReference type="Pfam" id="PF00230">
    <property type="entry name" value="MIP"/>
    <property type="match status" value="1"/>
</dbReference>
<dbReference type="InterPro" id="IPR023266">
    <property type="entry name" value="Aquaporin_11"/>
</dbReference>
<dbReference type="Proteomes" id="UP001311232">
    <property type="component" value="Unassembled WGS sequence"/>
</dbReference>
<organism evidence="6 7">
    <name type="scientific">Crenichthys baileyi</name>
    <name type="common">White River springfish</name>
    <dbReference type="NCBI Taxonomy" id="28760"/>
    <lineage>
        <taxon>Eukaryota</taxon>
        <taxon>Metazoa</taxon>
        <taxon>Chordata</taxon>
        <taxon>Craniata</taxon>
        <taxon>Vertebrata</taxon>
        <taxon>Euteleostomi</taxon>
        <taxon>Actinopterygii</taxon>
        <taxon>Neopterygii</taxon>
        <taxon>Teleostei</taxon>
        <taxon>Neoteleostei</taxon>
        <taxon>Acanthomorphata</taxon>
        <taxon>Ovalentaria</taxon>
        <taxon>Atherinomorphae</taxon>
        <taxon>Cyprinodontiformes</taxon>
        <taxon>Goodeidae</taxon>
        <taxon>Crenichthys</taxon>
    </lineage>
</organism>